<dbReference type="InterPro" id="IPR003812">
    <property type="entry name" value="Fido"/>
</dbReference>
<evidence type="ECO:0000313" key="3">
    <source>
        <dbReference type="Proteomes" id="UP001236258"/>
    </source>
</evidence>
<dbReference type="EMBL" id="JAUZVY010000001">
    <property type="protein sequence ID" value="MDP4527457.1"/>
    <property type="molecule type" value="Genomic_DNA"/>
</dbReference>
<protein>
    <submittedName>
        <fullName evidence="2">Fic family protein</fullName>
    </submittedName>
</protein>
<gene>
    <name evidence="2" type="ORF">Q3O59_00255</name>
</gene>
<proteinExistence type="predicted"/>
<dbReference type="Pfam" id="PF02661">
    <property type="entry name" value="Fic"/>
    <property type="match status" value="1"/>
</dbReference>
<evidence type="ECO:0000313" key="2">
    <source>
        <dbReference type="EMBL" id="MDP4527457.1"/>
    </source>
</evidence>
<name>A0ABT9GKH2_9GAMM</name>
<evidence type="ECO:0000259" key="1">
    <source>
        <dbReference type="PROSITE" id="PS51459"/>
    </source>
</evidence>
<dbReference type="Gene3D" id="1.10.3290.10">
    <property type="entry name" value="Fido-like domain"/>
    <property type="match status" value="1"/>
</dbReference>
<dbReference type="InterPro" id="IPR036597">
    <property type="entry name" value="Fido-like_dom_sf"/>
</dbReference>
<dbReference type="Proteomes" id="UP001236258">
    <property type="component" value="Unassembled WGS sequence"/>
</dbReference>
<reference evidence="2 3" key="1">
    <citation type="submission" date="2023-08" db="EMBL/GenBank/DDBJ databases">
        <authorList>
            <person name="Joshi A."/>
            <person name="Thite S."/>
        </authorList>
    </citation>
    <scope>NUCLEOTIDE SEQUENCE [LARGE SCALE GENOMIC DNA]</scope>
    <source>
        <strain evidence="2 3">1E1</strain>
    </source>
</reference>
<feature type="domain" description="Fido" evidence="1">
    <location>
        <begin position="68"/>
        <end position="207"/>
    </location>
</feature>
<dbReference type="RefSeq" id="WP_305943708.1">
    <property type="nucleotide sequence ID" value="NZ_JAUZVY010000001.1"/>
</dbReference>
<sequence length="316" mass="35548">MNRYLNRNYFHRYLAGGPVLRRGRQVSRRDFIIASSGIETTTAIADEVAAATQRFSTAVSILTNSQQLDLEQLSHINAALRGPLASPLLRDKPLTFKALRAMNNYQCPEPELALAQSQQLLSLHWAEQATAKEALTLLAGLTLAHPFTEGNGRTTRALFEALCARHQHDMLSPYLFVLSCNRMDDFIGFLHSHRDTAYTDIGQRFFHGFLAWQEHFSMQCSTIESDTVNKINNKLLFIQPDRWHTPLLQLFWQCPIISVKTLSAKVADYFAAKPALDTLLERGIVSMITFHNELCFVADDILAAHEAIENSFSAGP</sequence>
<dbReference type="PROSITE" id="PS51459">
    <property type="entry name" value="FIDO"/>
    <property type="match status" value="1"/>
</dbReference>
<organism evidence="2 3">
    <name type="scientific">Alkalimonas delamerensis</name>
    <dbReference type="NCBI Taxonomy" id="265981"/>
    <lineage>
        <taxon>Bacteria</taxon>
        <taxon>Pseudomonadati</taxon>
        <taxon>Pseudomonadota</taxon>
        <taxon>Gammaproteobacteria</taxon>
        <taxon>Alkalimonas</taxon>
    </lineage>
</organism>
<dbReference type="SUPFAM" id="SSF140931">
    <property type="entry name" value="Fic-like"/>
    <property type="match status" value="1"/>
</dbReference>
<keyword evidence="3" id="KW-1185">Reference proteome</keyword>
<accession>A0ABT9GKH2</accession>
<comment type="caution">
    <text evidence="2">The sequence shown here is derived from an EMBL/GenBank/DDBJ whole genome shotgun (WGS) entry which is preliminary data.</text>
</comment>